<comment type="caution">
    <text evidence="1">The sequence shown here is derived from an EMBL/GenBank/DDBJ whole genome shotgun (WGS) entry which is preliminary data.</text>
</comment>
<accession>A0A2Z6SGN5</accession>
<dbReference type="EMBL" id="BLAL01000040">
    <property type="protein sequence ID" value="GES78669.1"/>
    <property type="molecule type" value="Genomic_DNA"/>
</dbReference>
<gene>
    <name evidence="2" type="ORF">RCL2_000598200</name>
    <name evidence="1" type="ORF">RclHR1_08690005</name>
</gene>
<sequence length="470" mass="55393">MPKLNKDVLLLIFEELHEDSKSLFSCLMVDRFWCEAVVPILWRDPWHHAISYDNKVSLYFIVTFYLPTGIKELLMRQHLQPILFDYLSFCKSIDIEILNTIISIGSSAGSYNQFILQQEIYGLMIRKCSELRYLNIRSIKHQIFYFPEANSRLESLCELKCDTTIDSSYFYGLASICQNIQRIIITNEEMKVNRGIVKLIEVQKNLKYFEWEDDFNYDEFIGNPYGEILVALSKNANALNHLILLFQSIEGYEYQFLHEILPKLHKLKTLIITNVFIFISDSQLIYRELEIFNIDYISLSAASSIIENSGGNLKEISLRYYHEENFNVDSLVFIRKVYENCPLIEYLSLTFSSENFIEFDKLLKVCKNLKSLLLLFIFNSDREGTGNELLKILIRSAPINLREIRFFNDFQFSLENLEEFFEKWKGRPALSIQTADHSYERGDYMELINKYKNDGVIEDFKCVTMLDIYF</sequence>
<evidence type="ECO:0000313" key="2">
    <source>
        <dbReference type="EMBL" id="GES78669.1"/>
    </source>
</evidence>
<protein>
    <recommendedName>
        <fullName evidence="4">F-box domain-containing protein</fullName>
    </recommendedName>
</protein>
<dbReference type="Proteomes" id="UP000247702">
    <property type="component" value="Unassembled WGS sequence"/>
</dbReference>
<dbReference type="OrthoDB" id="2311301at2759"/>
<dbReference type="InterPro" id="IPR032675">
    <property type="entry name" value="LRR_dom_sf"/>
</dbReference>
<reference evidence="2" key="2">
    <citation type="submission" date="2019-10" db="EMBL/GenBank/DDBJ databases">
        <title>Conservation and host-specific expression of non-tandemly repeated heterogenous ribosome RNA gene in arbuscular mycorrhizal fungi.</title>
        <authorList>
            <person name="Maeda T."/>
            <person name="Kobayashi Y."/>
            <person name="Nakagawa T."/>
            <person name="Ezawa T."/>
            <person name="Yamaguchi K."/>
            <person name="Bino T."/>
            <person name="Nishimoto Y."/>
            <person name="Shigenobu S."/>
            <person name="Kawaguchi M."/>
        </authorList>
    </citation>
    <scope>NUCLEOTIDE SEQUENCE</scope>
    <source>
        <strain evidence="2">HR1</strain>
    </source>
</reference>
<dbReference type="SUPFAM" id="SSF52047">
    <property type="entry name" value="RNI-like"/>
    <property type="match status" value="1"/>
</dbReference>
<name>A0A2Z6SGN5_9GLOM</name>
<dbReference type="AlphaFoldDB" id="A0A2Z6SGN5"/>
<proteinExistence type="predicted"/>
<dbReference type="EMBL" id="BEXD01004280">
    <property type="protein sequence ID" value="GBC09202.1"/>
    <property type="molecule type" value="Genomic_DNA"/>
</dbReference>
<dbReference type="Proteomes" id="UP000615446">
    <property type="component" value="Unassembled WGS sequence"/>
</dbReference>
<dbReference type="Gene3D" id="3.80.10.10">
    <property type="entry name" value="Ribonuclease Inhibitor"/>
    <property type="match status" value="1"/>
</dbReference>
<reference evidence="1 3" key="1">
    <citation type="submission" date="2017-11" db="EMBL/GenBank/DDBJ databases">
        <title>The genome of Rhizophagus clarus HR1 reveals common genetic basis of auxotrophy among arbuscular mycorrhizal fungi.</title>
        <authorList>
            <person name="Kobayashi Y."/>
        </authorList>
    </citation>
    <scope>NUCLEOTIDE SEQUENCE [LARGE SCALE GENOMIC DNA]</scope>
    <source>
        <strain evidence="1 3">HR1</strain>
    </source>
</reference>
<evidence type="ECO:0000313" key="1">
    <source>
        <dbReference type="EMBL" id="GBC09202.1"/>
    </source>
</evidence>
<organism evidence="1 3">
    <name type="scientific">Rhizophagus clarus</name>
    <dbReference type="NCBI Taxonomy" id="94130"/>
    <lineage>
        <taxon>Eukaryota</taxon>
        <taxon>Fungi</taxon>
        <taxon>Fungi incertae sedis</taxon>
        <taxon>Mucoromycota</taxon>
        <taxon>Glomeromycotina</taxon>
        <taxon>Glomeromycetes</taxon>
        <taxon>Glomerales</taxon>
        <taxon>Glomeraceae</taxon>
        <taxon>Rhizophagus</taxon>
    </lineage>
</organism>
<keyword evidence="3" id="KW-1185">Reference proteome</keyword>
<evidence type="ECO:0000313" key="3">
    <source>
        <dbReference type="Proteomes" id="UP000247702"/>
    </source>
</evidence>
<evidence type="ECO:0008006" key="4">
    <source>
        <dbReference type="Google" id="ProtNLM"/>
    </source>
</evidence>